<evidence type="ECO:0000256" key="2">
    <source>
        <dbReference type="SAM" id="MobiDB-lite"/>
    </source>
</evidence>
<comment type="similarity">
    <text evidence="1">Belongs to the RPAP1 family.</text>
</comment>
<dbReference type="InterPro" id="IPR039913">
    <property type="entry name" value="RPAP1/Rba50"/>
</dbReference>
<reference evidence="5 6" key="1">
    <citation type="submission" date="2024-02" db="EMBL/GenBank/DDBJ databases">
        <title>Discinaceae phylogenomics.</title>
        <authorList>
            <person name="Dirks A.C."/>
            <person name="James T.Y."/>
        </authorList>
    </citation>
    <scope>NUCLEOTIDE SEQUENCE [LARGE SCALE GENOMIC DNA]</scope>
    <source>
        <strain evidence="5 6">ACD0624</strain>
    </source>
</reference>
<accession>A0ABR3GM46</accession>
<evidence type="ECO:0000259" key="4">
    <source>
        <dbReference type="Pfam" id="PF08621"/>
    </source>
</evidence>
<evidence type="ECO:0000259" key="3">
    <source>
        <dbReference type="Pfam" id="PF08620"/>
    </source>
</evidence>
<dbReference type="EMBL" id="JBBBZM010000040">
    <property type="protein sequence ID" value="KAL0636997.1"/>
    <property type="molecule type" value="Genomic_DNA"/>
</dbReference>
<feature type="compositionally biased region" description="Basic and acidic residues" evidence="2">
    <location>
        <begin position="157"/>
        <end position="166"/>
    </location>
</feature>
<feature type="region of interest" description="Disordered" evidence="2">
    <location>
        <begin position="157"/>
        <end position="233"/>
    </location>
</feature>
<dbReference type="PANTHER" id="PTHR21483:SF18">
    <property type="entry name" value="RNA POLYMERASE II-ASSOCIATED PROTEIN 1"/>
    <property type="match status" value="1"/>
</dbReference>
<dbReference type="Pfam" id="PF08620">
    <property type="entry name" value="RPAP1_C"/>
    <property type="match status" value="1"/>
</dbReference>
<comment type="caution">
    <text evidence="5">The sequence shown here is derived from an EMBL/GenBank/DDBJ whole genome shotgun (WGS) entry which is preliminary data.</text>
</comment>
<keyword evidence="6" id="KW-1185">Reference proteome</keyword>
<evidence type="ECO:0000313" key="6">
    <source>
        <dbReference type="Proteomes" id="UP001447188"/>
    </source>
</evidence>
<feature type="compositionally biased region" description="Basic residues" evidence="2">
    <location>
        <begin position="65"/>
        <end position="76"/>
    </location>
</feature>
<evidence type="ECO:0000256" key="1">
    <source>
        <dbReference type="ARBA" id="ARBA00009953"/>
    </source>
</evidence>
<feature type="region of interest" description="Disordered" evidence="2">
    <location>
        <begin position="1"/>
        <end position="133"/>
    </location>
</feature>
<name>A0ABR3GM46_9PEZI</name>
<proteinExistence type="inferred from homology"/>
<dbReference type="InterPro" id="IPR013929">
    <property type="entry name" value="RPAP1_C"/>
</dbReference>
<feature type="compositionally biased region" description="Basic and acidic residues" evidence="2">
    <location>
        <begin position="106"/>
        <end position="118"/>
    </location>
</feature>
<dbReference type="PANTHER" id="PTHR21483">
    <property type="entry name" value="RNA POLYMERASE II-ASSOCIATED PROTEIN 1"/>
    <property type="match status" value="1"/>
</dbReference>
<organism evidence="5 6">
    <name type="scientific">Discina gigas</name>
    <dbReference type="NCBI Taxonomy" id="1032678"/>
    <lineage>
        <taxon>Eukaryota</taxon>
        <taxon>Fungi</taxon>
        <taxon>Dikarya</taxon>
        <taxon>Ascomycota</taxon>
        <taxon>Pezizomycotina</taxon>
        <taxon>Pezizomycetes</taxon>
        <taxon>Pezizales</taxon>
        <taxon>Discinaceae</taxon>
        <taxon>Discina</taxon>
    </lineage>
</organism>
<protein>
    <submittedName>
        <fullName evidence="5">Uncharacterized protein</fullName>
    </submittedName>
</protein>
<evidence type="ECO:0000313" key="5">
    <source>
        <dbReference type="EMBL" id="KAL0636997.1"/>
    </source>
</evidence>
<sequence length="416" mass="46081">MERIPGEKFTIPLDTDSEDDAPRRPSPKANPSFVKDIIEKPISESPTAPVLAPNATNATSTGFPAHKKRGPSKFKQRAQQDLERQRRRQAVDPPQSARSNAQLDELSDRQRISDENEQRIASMSQEEIEEERKELLNGLSPGLIERLLKKSTLDHGAVHGSFKDEPVGNNPQLPQPIQKDGPTAPTRKVAFKNTPDDVPPRPRPTTVDVLDEDSLPPPTTVHFPRPPTTRDNLDLDPSSPEFFAQLHTKYFPDLPSDPSKLAWMNPPTTDEDAAYHPANTDLPASALRFDFRGDLLPPRKSRELPANLGLHHHADAPNAAGYTVPELARLARSAFPTQRCMAMQTLGRILYKLGMGIYGVEDITQGLWRCMAEGRVVAGLEDAALGKQGGHLSVKAYATDALWLWQKGGGRRWKAE</sequence>
<dbReference type="Proteomes" id="UP001447188">
    <property type="component" value="Unassembled WGS sequence"/>
</dbReference>
<dbReference type="InterPro" id="IPR013930">
    <property type="entry name" value="RPAP1_N"/>
</dbReference>
<feature type="domain" description="RPAP1 C-terminal" evidence="3">
    <location>
        <begin position="287"/>
        <end position="353"/>
    </location>
</feature>
<dbReference type="Pfam" id="PF08621">
    <property type="entry name" value="RPAP1_N"/>
    <property type="match status" value="1"/>
</dbReference>
<gene>
    <name evidence="5" type="ORF">Q9L58_003979</name>
</gene>
<feature type="compositionally biased region" description="Pro residues" evidence="2">
    <location>
        <begin position="215"/>
        <end position="227"/>
    </location>
</feature>
<feature type="domain" description="RPAP1 N-terminal" evidence="4">
    <location>
        <begin position="110"/>
        <end position="152"/>
    </location>
</feature>